<dbReference type="Proteomes" id="UP001163046">
    <property type="component" value="Unassembled WGS sequence"/>
</dbReference>
<feature type="compositionally biased region" description="Basic and acidic residues" evidence="1">
    <location>
        <begin position="120"/>
        <end position="132"/>
    </location>
</feature>
<feature type="compositionally biased region" description="Polar residues" evidence="1">
    <location>
        <begin position="1"/>
        <end position="18"/>
    </location>
</feature>
<evidence type="ECO:0000313" key="3">
    <source>
        <dbReference type="Proteomes" id="UP001163046"/>
    </source>
</evidence>
<feature type="compositionally biased region" description="Acidic residues" evidence="1">
    <location>
        <begin position="401"/>
        <end position="413"/>
    </location>
</feature>
<feature type="region of interest" description="Disordered" evidence="1">
    <location>
        <begin position="346"/>
        <end position="430"/>
    </location>
</feature>
<evidence type="ECO:0000313" key="2">
    <source>
        <dbReference type="EMBL" id="KAJ7386786.1"/>
    </source>
</evidence>
<reference evidence="2" key="1">
    <citation type="submission" date="2023-01" db="EMBL/GenBank/DDBJ databases">
        <title>Genome assembly of the deep-sea coral Lophelia pertusa.</title>
        <authorList>
            <person name="Herrera S."/>
            <person name="Cordes E."/>
        </authorList>
    </citation>
    <scope>NUCLEOTIDE SEQUENCE</scope>
    <source>
        <strain evidence="2">USNM1676648</strain>
        <tissue evidence="2">Polyp</tissue>
    </source>
</reference>
<proteinExistence type="predicted"/>
<feature type="compositionally biased region" description="Polar residues" evidence="1">
    <location>
        <begin position="213"/>
        <end position="223"/>
    </location>
</feature>
<comment type="caution">
    <text evidence="2">The sequence shown here is derived from an EMBL/GenBank/DDBJ whole genome shotgun (WGS) entry which is preliminary data.</text>
</comment>
<dbReference type="AlphaFoldDB" id="A0A9X0D525"/>
<name>A0A9X0D525_9CNID</name>
<sequence>MQESAATPETSGSSCNKNNLEKTDSEDGAHKTSSIKQERKPGRLHRFLSTVSSVLTGCVPTTRQLDVPFSLKNPVHESKTIEDLRNLAELTTLNDEDRNVNQTISSVELNNGDLDNTDPGSDRLANDNDKHGGHSNANDMDNSRDSQKDATEHGQTSSSGSEHGQTCSSAGSEHGQTCSASAGSKHGQTSSSGSEHGQTSSSGSEPRRRAPSRKNTSTKVKRSLSWTQGIDSFWDGCTQFKREGLFSPGILRTTNHDLREQRLAEQQREKDEMNNSRDQQRDAAEHGQTSSSGSEPRRRAPSRKNTSTKVKRSLSWTQGIDSFWDGCTQFKREGLFSPGILRTTNHELREQKLAEQQREKDEMKRKEKEDEMRSNEDNDDEEYDTTSVFSYSSYDEGSIIPDDESTEDEDDPITEQTATEPLPKSASWPQGLDLFCDKPHTKADDGMMSCGILISTEREKRQRKEPGLKIRNDTLEYIVWRFYYAYEGD</sequence>
<protein>
    <submittedName>
        <fullName evidence="2">Uncharacterized protein</fullName>
    </submittedName>
</protein>
<feature type="region of interest" description="Disordered" evidence="1">
    <location>
        <begin position="266"/>
        <end position="312"/>
    </location>
</feature>
<feature type="compositionally biased region" description="Polar residues" evidence="1">
    <location>
        <begin position="303"/>
        <end position="312"/>
    </location>
</feature>
<accession>A0A9X0D525</accession>
<gene>
    <name evidence="2" type="ORF">OS493_006813</name>
</gene>
<feature type="compositionally biased region" description="Polar residues" evidence="1">
    <location>
        <begin position="385"/>
        <end position="395"/>
    </location>
</feature>
<feature type="compositionally biased region" description="Basic and acidic residues" evidence="1">
    <location>
        <begin position="19"/>
        <end position="41"/>
    </location>
</feature>
<feature type="compositionally biased region" description="Low complexity" evidence="1">
    <location>
        <begin position="186"/>
        <end position="204"/>
    </location>
</feature>
<feature type="compositionally biased region" description="Polar residues" evidence="1">
    <location>
        <begin position="153"/>
        <end position="182"/>
    </location>
</feature>
<feature type="compositionally biased region" description="Basic and acidic residues" evidence="1">
    <location>
        <begin position="141"/>
        <end position="152"/>
    </location>
</feature>
<feature type="compositionally biased region" description="Basic and acidic residues" evidence="1">
    <location>
        <begin position="266"/>
        <end position="285"/>
    </location>
</feature>
<keyword evidence="3" id="KW-1185">Reference proteome</keyword>
<feature type="region of interest" description="Disordered" evidence="1">
    <location>
        <begin position="1"/>
        <end position="43"/>
    </location>
</feature>
<feature type="compositionally biased region" description="Basic and acidic residues" evidence="1">
    <location>
        <begin position="346"/>
        <end position="376"/>
    </location>
</feature>
<dbReference type="EMBL" id="MU825875">
    <property type="protein sequence ID" value="KAJ7386786.1"/>
    <property type="molecule type" value="Genomic_DNA"/>
</dbReference>
<evidence type="ECO:0000256" key="1">
    <source>
        <dbReference type="SAM" id="MobiDB-lite"/>
    </source>
</evidence>
<organism evidence="2 3">
    <name type="scientific">Desmophyllum pertusum</name>
    <dbReference type="NCBI Taxonomy" id="174260"/>
    <lineage>
        <taxon>Eukaryota</taxon>
        <taxon>Metazoa</taxon>
        <taxon>Cnidaria</taxon>
        <taxon>Anthozoa</taxon>
        <taxon>Hexacorallia</taxon>
        <taxon>Scleractinia</taxon>
        <taxon>Caryophylliina</taxon>
        <taxon>Caryophylliidae</taxon>
        <taxon>Desmophyllum</taxon>
    </lineage>
</organism>
<feature type="region of interest" description="Disordered" evidence="1">
    <location>
        <begin position="105"/>
        <end position="223"/>
    </location>
</feature>